<protein>
    <recommendedName>
        <fullName evidence="1">E3 ubiquitin-protein ligase</fullName>
        <ecNumber evidence="1">2.3.2.27</ecNumber>
    </recommendedName>
</protein>
<evidence type="ECO:0000313" key="4">
    <source>
        <dbReference type="Proteomes" id="UP000655225"/>
    </source>
</evidence>
<gene>
    <name evidence="3" type="ORF">HHK36_022199</name>
</gene>
<reference evidence="3 4" key="1">
    <citation type="submission" date="2020-04" db="EMBL/GenBank/DDBJ databases">
        <title>Plant Genome Project.</title>
        <authorList>
            <person name="Zhang R.-G."/>
        </authorList>
    </citation>
    <scope>NUCLEOTIDE SEQUENCE [LARGE SCALE GENOMIC DNA]</scope>
    <source>
        <strain evidence="3">YNK0</strain>
        <tissue evidence="3">Leaf</tissue>
    </source>
</reference>
<comment type="function">
    <text evidence="1">Ubiquitin ligase protein which is a component of the N-end rule pathway. Recognizes and binds to proteins bearing specific N-terminal residues that are destabilizing according to the N-end rule, leading to their ubiquitination and subsequent degradation.</text>
</comment>
<keyword evidence="1" id="KW-0862">Zinc</keyword>
<dbReference type="InterPro" id="IPR044046">
    <property type="entry name" value="E3_ligase_UBR-like_C"/>
</dbReference>
<dbReference type="GO" id="GO:0016567">
    <property type="term" value="P:protein ubiquitination"/>
    <property type="evidence" value="ECO:0007669"/>
    <property type="project" value="UniProtKB-UniRule"/>
</dbReference>
<organism evidence="3 4">
    <name type="scientific">Tetracentron sinense</name>
    <name type="common">Spur-leaf</name>
    <dbReference type="NCBI Taxonomy" id="13715"/>
    <lineage>
        <taxon>Eukaryota</taxon>
        <taxon>Viridiplantae</taxon>
        <taxon>Streptophyta</taxon>
        <taxon>Embryophyta</taxon>
        <taxon>Tracheophyta</taxon>
        <taxon>Spermatophyta</taxon>
        <taxon>Magnoliopsida</taxon>
        <taxon>Trochodendrales</taxon>
        <taxon>Trochodendraceae</taxon>
        <taxon>Tetracentron</taxon>
    </lineage>
</organism>
<dbReference type="EMBL" id="JABCRI010000016">
    <property type="protein sequence ID" value="KAF8391861.1"/>
    <property type="molecule type" value="Genomic_DNA"/>
</dbReference>
<evidence type="ECO:0000256" key="1">
    <source>
        <dbReference type="RuleBase" id="RU366018"/>
    </source>
</evidence>
<dbReference type="PANTHER" id="PTHR21497:SF53">
    <property type="entry name" value="E3 UBIQUITIN-PROTEIN LIGASE PRT6"/>
    <property type="match status" value="1"/>
</dbReference>
<feature type="domain" description="E3 ubiquitin-protein ligase UBR-like C-terminal" evidence="2">
    <location>
        <begin position="162"/>
        <end position="288"/>
    </location>
</feature>
<accession>A0A835D6J4</accession>
<dbReference type="Pfam" id="PF18995">
    <property type="entry name" value="PRT6_C"/>
    <property type="match status" value="2"/>
</dbReference>
<dbReference type="GO" id="GO:0005737">
    <property type="term" value="C:cytoplasm"/>
    <property type="evidence" value="ECO:0007669"/>
    <property type="project" value="TreeGrafter"/>
</dbReference>
<comment type="catalytic activity">
    <reaction evidence="1">
        <text>S-ubiquitinyl-[E2 ubiquitin-conjugating enzyme]-L-cysteine + [acceptor protein]-L-lysine = [E2 ubiquitin-conjugating enzyme]-L-cysteine + N(6)-ubiquitinyl-[acceptor protein]-L-lysine.</text>
        <dbReference type="EC" id="2.3.2.27"/>
    </reaction>
</comment>
<keyword evidence="1" id="KW-0479">Metal-binding</keyword>
<dbReference type="GO" id="GO:0008270">
    <property type="term" value="F:zinc ion binding"/>
    <property type="evidence" value="ECO:0007669"/>
    <property type="project" value="UniProtKB-UniRule"/>
</dbReference>
<proteinExistence type="inferred from homology"/>
<dbReference type="UniPathway" id="UPA00143"/>
<comment type="caution">
    <text evidence="3">The sequence shown here is derived from an EMBL/GenBank/DDBJ whole genome shotgun (WGS) entry which is preliminary data.</text>
</comment>
<dbReference type="OrthoDB" id="26387at2759"/>
<dbReference type="InterPro" id="IPR039164">
    <property type="entry name" value="UBR1-like"/>
</dbReference>
<dbReference type="EC" id="2.3.2.27" evidence="1"/>
<dbReference type="PANTHER" id="PTHR21497">
    <property type="entry name" value="UBIQUITIN LIGASE E3 ALPHA-RELATED"/>
    <property type="match status" value="1"/>
</dbReference>
<evidence type="ECO:0000313" key="3">
    <source>
        <dbReference type="EMBL" id="KAF8391861.1"/>
    </source>
</evidence>
<dbReference type="GO" id="GO:0061630">
    <property type="term" value="F:ubiquitin protein ligase activity"/>
    <property type="evidence" value="ECO:0007669"/>
    <property type="project" value="UniProtKB-UniRule"/>
</dbReference>
<keyword evidence="1" id="KW-0833">Ubl conjugation pathway</keyword>
<dbReference type="GO" id="GO:0000151">
    <property type="term" value="C:ubiquitin ligase complex"/>
    <property type="evidence" value="ECO:0007669"/>
    <property type="project" value="TreeGrafter"/>
</dbReference>
<keyword evidence="4" id="KW-1185">Reference proteome</keyword>
<keyword evidence="1" id="KW-0808">Transferase</keyword>
<keyword evidence="1" id="KW-0863">Zinc-finger</keyword>
<evidence type="ECO:0000259" key="2">
    <source>
        <dbReference type="Pfam" id="PF18995"/>
    </source>
</evidence>
<comment type="pathway">
    <text evidence="1">Protein modification; protein ubiquitination.</text>
</comment>
<comment type="similarity">
    <text evidence="1">Belongs to the E3 ubiquitin-protein ligase UBR1-like family.</text>
</comment>
<dbReference type="AlphaFoldDB" id="A0A835D6J4"/>
<sequence length="369" mass="42595">MASLIEDLLKKFAELDAGCMTKMQRLAPEVVCHLPQSVPNSYINILGSASDAEERKAKARERQAAILHGSLWISTRSSILDHVDTGLLYPDIQFWKRASDPILAWDPFSSLMWILFCLPCPFLSSMESFLSLVHLFYVVCVTQAIITYHGKCLLDITELGFDIIRRLSSPYLRRCALLWKILNSYTSALFYDRSRYANNDMLYGTGTSGLLVELKEVEELENMFKIPPLDVVLKDEVMRALVIKWSLHFCKEFKVHRFGRALHSTPALPFKLMCLPHIYEDLLQRTSPHYVCCVVDYALLAGRLAAVKYATLTWLLQLLFKGKRMPDSCDGLWCWYWIFFVDQEPQSYCKELHVRHLGLLPTWMPLVKR</sequence>
<feature type="domain" description="E3 ubiquitin-protein ligase UBR-like C-terminal" evidence="2">
    <location>
        <begin position="79"/>
        <end position="150"/>
    </location>
</feature>
<name>A0A835D6J4_TETSI</name>
<dbReference type="Proteomes" id="UP000655225">
    <property type="component" value="Unassembled WGS sequence"/>
</dbReference>
<dbReference type="GO" id="GO:0071596">
    <property type="term" value="P:ubiquitin-dependent protein catabolic process via the N-end rule pathway"/>
    <property type="evidence" value="ECO:0007669"/>
    <property type="project" value="UniProtKB-UniRule"/>
</dbReference>